<protein>
    <submittedName>
        <fullName evidence="2">Uncharacterized protein</fullName>
    </submittedName>
</protein>
<evidence type="ECO:0000256" key="1">
    <source>
        <dbReference type="SAM" id="MobiDB-lite"/>
    </source>
</evidence>
<proteinExistence type="predicted"/>
<dbReference type="Proteomes" id="UP000432350">
    <property type="component" value="Unassembled WGS sequence"/>
</dbReference>
<evidence type="ECO:0000313" key="2">
    <source>
        <dbReference type="EMBL" id="VXC86805.1"/>
    </source>
</evidence>
<dbReference type="AlphaFoldDB" id="A0A654C1X7"/>
<organism evidence="2 3">
    <name type="scientific">Sphingobacterium multivorum</name>
    <dbReference type="NCBI Taxonomy" id="28454"/>
    <lineage>
        <taxon>Bacteria</taxon>
        <taxon>Pseudomonadati</taxon>
        <taxon>Bacteroidota</taxon>
        <taxon>Sphingobacteriia</taxon>
        <taxon>Sphingobacteriales</taxon>
        <taxon>Sphingobacteriaceae</taxon>
        <taxon>Sphingobacterium</taxon>
    </lineage>
</organism>
<accession>A0A654C1X7</accession>
<reference evidence="2 3" key="1">
    <citation type="submission" date="2019-10" db="EMBL/GenBank/DDBJ databases">
        <authorList>
            <person name="Karimi E."/>
        </authorList>
    </citation>
    <scope>NUCLEOTIDE SEQUENCE [LARGE SCALE GENOMIC DNA]</scope>
    <source>
        <strain evidence="2">Sphingobacterium sp. 8BC</strain>
    </source>
</reference>
<feature type="region of interest" description="Disordered" evidence="1">
    <location>
        <begin position="1"/>
        <end position="41"/>
    </location>
</feature>
<dbReference type="EMBL" id="CABWMV010000024">
    <property type="protein sequence ID" value="VXC86805.1"/>
    <property type="molecule type" value="Genomic_DNA"/>
</dbReference>
<name>A0A654C1X7_SPHMU</name>
<evidence type="ECO:0000313" key="3">
    <source>
        <dbReference type="Proteomes" id="UP000432350"/>
    </source>
</evidence>
<gene>
    <name evidence="2" type="ORF">SPHINGO8BC_50557</name>
</gene>
<sequence>MNGTGYFDSFGDSRKILQGHSNKKQANGGDSFPQGDLSEYS</sequence>